<evidence type="ECO:0000313" key="1">
    <source>
        <dbReference type="EMBL" id="MPM94146.1"/>
    </source>
</evidence>
<proteinExistence type="predicted"/>
<name>A0A645DXS5_9ZZZZ</name>
<sequence>MRAGASFRKHGRIGGLHHDNLHIGVLALEVFANTRDRATRASTRNKDVHFAVGIVPNFGAGGRLVNRGVCGVVKLPGNERMRNFRRKLVCSGDCALHALCAFCEHDLRAVGSHEHAALHAHRLRHGQDDAISARCRDGGKPDAGVPAGGLDDHAVCL</sequence>
<organism evidence="1">
    <name type="scientific">bioreactor metagenome</name>
    <dbReference type="NCBI Taxonomy" id="1076179"/>
    <lineage>
        <taxon>unclassified sequences</taxon>
        <taxon>metagenomes</taxon>
        <taxon>ecological metagenomes</taxon>
    </lineage>
</organism>
<gene>
    <name evidence="1" type="ORF">SDC9_141290</name>
</gene>
<reference evidence="1" key="1">
    <citation type="submission" date="2019-08" db="EMBL/GenBank/DDBJ databases">
        <authorList>
            <person name="Kucharzyk K."/>
            <person name="Murdoch R.W."/>
            <person name="Higgins S."/>
            <person name="Loffler F."/>
        </authorList>
    </citation>
    <scope>NUCLEOTIDE SEQUENCE</scope>
</reference>
<comment type="caution">
    <text evidence="1">The sequence shown here is derived from an EMBL/GenBank/DDBJ whole genome shotgun (WGS) entry which is preliminary data.</text>
</comment>
<dbReference type="AlphaFoldDB" id="A0A645DXS5"/>
<accession>A0A645DXS5</accession>
<protein>
    <submittedName>
        <fullName evidence="1">Uncharacterized protein</fullName>
    </submittedName>
</protein>
<dbReference type="EMBL" id="VSSQ01040829">
    <property type="protein sequence ID" value="MPM94146.1"/>
    <property type="molecule type" value="Genomic_DNA"/>
</dbReference>